<dbReference type="AlphaFoldDB" id="A0AAN6U4S9"/>
<keyword evidence="1" id="KW-1133">Transmembrane helix</keyword>
<gene>
    <name evidence="2" type="ORF">N657DRAFT_280382</name>
</gene>
<evidence type="ECO:0000313" key="3">
    <source>
        <dbReference type="Proteomes" id="UP001302602"/>
    </source>
</evidence>
<dbReference type="RefSeq" id="XP_062649602.1">
    <property type="nucleotide sequence ID" value="XM_062786595.1"/>
</dbReference>
<proteinExistence type="predicted"/>
<accession>A0AAN6U4S9</accession>
<sequence length="78" mass="8724">MHRRFPILPREMELPSRHGLWSVIVILFPTSVSIIATGSGLSYCRYYACGELEVQPRAFSRAKVCSVQALSRFGGSHV</sequence>
<feature type="transmembrane region" description="Helical" evidence="1">
    <location>
        <begin position="20"/>
        <end position="43"/>
    </location>
</feature>
<organism evidence="2 3">
    <name type="scientific">Parathielavia appendiculata</name>
    <dbReference type="NCBI Taxonomy" id="2587402"/>
    <lineage>
        <taxon>Eukaryota</taxon>
        <taxon>Fungi</taxon>
        <taxon>Dikarya</taxon>
        <taxon>Ascomycota</taxon>
        <taxon>Pezizomycotina</taxon>
        <taxon>Sordariomycetes</taxon>
        <taxon>Sordariomycetidae</taxon>
        <taxon>Sordariales</taxon>
        <taxon>Chaetomiaceae</taxon>
        <taxon>Parathielavia</taxon>
    </lineage>
</organism>
<dbReference type="GeneID" id="87823363"/>
<keyword evidence="3" id="KW-1185">Reference proteome</keyword>
<reference evidence="2" key="1">
    <citation type="journal article" date="2023" name="Mol. Phylogenet. Evol.">
        <title>Genome-scale phylogeny and comparative genomics of the fungal order Sordariales.</title>
        <authorList>
            <person name="Hensen N."/>
            <person name="Bonometti L."/>
            <person name="Westerberg I."/>
            <person name="Brannstrom I.O."/>
            <person name="Guillou S."/>
            <person name="Cros-Aarteil S."/>
            <person name="Calhoun S."/>
            <person name="Haridas S."/>
            <person name="Kuo A."/>
            <person name="Mondo S."/>
            <person name="Pangilinan J."/>
            <person name="Riley R."/>
            <person name="LaButti K."/>
            <person name="Andreopoulos B."/>
            <person name="Lipzen A."/>
            <person name="Chen C."/>
            <person name="Yan M."/>
            <person name="Daum C."/>
            <person name="Ng V."/>
            <person name="Clum A."/>
            <person name="Steindorff A."/>
            <person name="Ohm R.A."/>
            <person name="Martin F."/>
            <person name="Silar P."/>
            <person name="Natvig D.O."/>
            <person name="Lalanne C."/>
            <person name="Gautier V."/>
            <person name="Ament-Velasquez S.L."/>
            <person name="Kruys A."/>
            <person name="Hutchinson M.I."/>
            <person name="Powell A.J."/>
            <person name="Barry K."/>
            <person name="Miller A.N."/>
            <person name="Grigoriev I.V."/>
            <person name="Debuchy R."/>
            <person name="Gladieux P."/>
            <person name="Hiltunen Thoren M."/>
            <person name="Johannesson H."/>
        </authorList>
    </citation>
    <scope>NUCLEOTIDE SEQUENCE</scope>
    <source>
        <strain evidence="2">CBS 731.68</strain>
    </source>
</reference>
<name>A0AAN6U4S9_9PEZI</name>
<comment type="caution">
    <text evidence="2">The sequence shown here is derived from an EMBL/GenBank/DDBJ whole genome shotgun (WGS) entry which is preliminary data.</text>
</comment>
<evidence type="ECO:0000256" key="1">
    <source>
        <dbReference type="SAM" id="Phobius"/>
    </source>
</evidence>
<protein>
    <submittedName>
        <fullName evidence="2">Uncharacterized protein</fullName>
    </submittedName>
</protein>
<reference evidence="2" key="2">
    <citation type="submission" date="2023-05" db="EMBL/GenBank/DDBJ databases">
        <authorList>
            <consortium name="Lawrence Berkeley National Laboratory"/>
            <person name="Steindorff A."/>
            <person name="Hensen N."/>
            <person name="Bonometti L."/>
            <person name="Westerberg I."/>
            <person name="Brannstrom I.O."/>
            <person name="Guillou S."/>
            <person name="Cros-Aarteil S."/>
            <person name="Calhoun S."/>
            <person name="Haridas S."/>
            <person name="Kuo A."/>
            <person name="Mondo S."/>
            <person name="Pangilinan J."/>
            <person name="Riley R."/>
            <person name="Labutti K."/>
            <person name="Andreopoulos B."/>
            <person name="Lipzen A."/>
            <person name="Chen C."/>
            <person name="Yanf M."/>
            <person name="Daum C."/>
            <person name="Ng V."/>
            <person name="Clum A."/>
            <person name="Ohm R."/>
            <person name="Martin F."/>
            <person name="Silar P."/>
            <person name="Natvig D."/>
            <person name="Lalanne C."/>
            <person name="Gautier V."/>
            <person name="Ament-Velasquez S.L."/>
            <person name="Kruys A."/>
            <person name="Hutchinson M.I."/>
            <person name="Powell A.J."/>
            <person name="Barry K."/>
            <person name="Miller A.N."/>
            <person name="Grigoriev I.V."/>
            <person name="Debuchy R."/>
            <person name="Gladieux P."/>
            <person name="Thoren M.H."/>
            <person name="Johannesson H."/>
        </authorList>
    </citation>
    <scope>NUCLEOTIDE SEQUENCE</scope>
    <source>
        <strain evidence="2">CBS 731.68</strain>
    </source>
</reference>
<keyword evidence="1" id="KW-0812">Transmembrane</keyword>
<dbReference type="EMBL" id="MU853225">
    <property type="protein sequence ID" value="KAK4125831.1"/>
    <property type="molecule type" value="Genomic_DNA"/>
</dbReference>
<dbReference type="Proteomes" id="UP001302602">
    <property type="component" value="Unassembled WGS sequence"/>
</dbReference>
<keyword evidence="1" id="KW-0472">Membrane</keyword>
<evidence type="ECO:0000313" key="2">
    <source>
        <dbReference type="EMBL" id="KAK4125831.1"/>
    </source>
</evidence>